<dbReference type="PANTHER" id="PTHR11188">
    <property type="entry name" value="ARRESTIN DOMAIN CONTAINING PROTEIN"/>
    <property type="match status" value="1"/>
</dbReference>
<feature type="region of interest" description="Disordered" evidence="1">
    <location>
        <begin position="825"/>
        <end position="846"/>
    </location>
</feature>
<dbReference type="GO" id="GO:0005829">
    <property type="term" value="C:cytosol"/>
    <property type="evidence" value="ECO:0007669"/>
    <property type="project" value="TreeGrafter"/>
</dbReference>
<organism evidence="3 4">
    <name type="scientific">Pichia membranifaciens</name>
    <dbReference type="NCBI Taxonomy" id="4926"/>
    <lineage>
        <taxon>Eukaryota</taxon>
        <taxon>Fungi</taxon>
        <taxon>Dikarya</taxon>
        <taxon>Ascomycota</taxon>
        <taxon>Saccharomycotina</taxon>
        <taxon>Pichiomycetes</taxon>
        <taxon>Pichiales</taxon>
        <taxon>Pichiaceae</taxon>
        <taxon>Pichia</taxon>
    </lineage>
</organism>
<dbReference type="OrthoDB" id="2333384at2759"/>
<dbReference type="InterPro" id="IPR050357">
    <property type="entry name" value="Arrestin_domain-protein"/>
</dbReference>
<feature type="domain" description="Arrestin C-terminal-like" evidence="2">
    <location>
        <begin position="293"/>
        <end position="458"/>
    </location>
</feature>
<protein>
    <recommendedName>
        <fullName evidence="2">Arrestin C-terminal-like domain-containing protein</fullName>
    </recommendedName>
</protein>
<name>A0A1Q2YBN5_9ASCO</name>
<evidence type="ECO:0000313" key="3">
    <source>
        <dbReference type="EMBL" id="GAV26945.1"/>
    </source>
</evidence>
<dbReference type="SMART" id="SM01017">
    <property type="entry name" value="Arrestin_C"/>
    <property type="match status" value="1"/>
</dbReference>
<evidence type="ECO:0000256" key="1">
    <source>
        <dbReference type="SAM" id="MobiDB-lite"/>
    </source>
</evidence>
<dbReference type="EMBL" id="BDGI01000012">
    <property type="protein sequence ID" value="GAV26945.1"/>
    <property type="molecule type" value="Genomic_DNA"/>
</dbReference>
<evidence type="ECO:0000259" key="2">
    <source>
        <dbReference type="SMART" id="SM01017"/>
    </source>
</evidence>
<proteinExistence type="predicted"/>
<dbReference type="Proteomes" id="UP000186136">
    <property type="component" value="Unassembled WGS sequence"/>
</dbReference>
<feature type="compositionally biased region" description="Polar residues" evidence="1">
    <location>
        <begin position="834"/>
        <end position="846"/>
    </location>
</feature>
<dbReference type="InterPro" id="IPR011022">
    <property type="entry name" value="Arrestin_C-like"/>
</dbReference>
<feature type="compositionally biased region" description="Acidic residues" evidence="1">
    <location>
        <begin position="614"/>
        <end position="633"/>
    </location>
</feature>
<feature type="compositionally biased region" description="Polar residues" evidence="1">
    <location>
        <begin position="568"/>
        <end position="580"/>
    </location>
</feature>
<dbReference type="AlphaFoldDB" id="A0A1Q2YBN5"/>
<dbReference type="InterPro" id="IPR014752">
    <property type="entry name" value="Arrestin-like_C"/>
</dbReference>
<evidence type="ECO:0000313" key="4">
    <source>
        <dbReference type="Proteomes" id="UP000186136"/>
    </source>
</evidence>
<comment type="caution">
    <text evidence="3">The sequence shown here is derived from an EMBL/GenBank/DDBJ whole genome shotgun (WGS) entry which is preliminary data.</text>
</comment>
<feature type="region of interest" description="Disordered" evidence="1">
    <location>
        <begin position="551"/>
        <end position="581"/>
    </location>
</feature>
<dbReference type="GO" id="GO:0031625">
    <property type="term" value="F:ubiquitin protein ligase binding"/>
    <property type="evidence" value="ECO:0007669"/>
    <property type="project" value="TreeGrafter"/>
</dbReference>
<sequence length="1001" mass="110170">MPKAKKSKLPLFDIRVHAVDKDTILLKGAPTEASPTMLSGVIALSATEPLQVKRMKLKLYATLNFRWEEKYHNPKGQIFSHPYKFTKMVYCFDWDPINLERFLHTHDPLHSSFIASRNTSSNSLDNMNQNIGFTTGTLTRSNPGSASNLQRIGSNATLTSKGSNTSISGSAAQQKQSQKHSHQPSNHTRTKSASSLSAINLSSLTSLGTSSSSDLVTLEPGNYEFPFQVILDGSIPESIVSHPCCSLIYRLQCSIERGRFSTPIHSRKLLHVVRTLSPDNAELSETIAVDNTWPEKIDYSISVPTKAIAIGSTCQIFLDMAPLCKGLKLGSIKIKLLEYASFSTATGQHTEERTLTTKHIPKIVSNLDGVDIWSDEAPTDEEGVFYRGHNIVLSQDKWNVKTSIQLPPSLEKMTQDLDISSMCKVRHKLKFSVGLINPDGHVSELRATLPITLFISPFVPIKVKTIDAYDDPFLHSVFEDASNNVQSDSIIFQHEDVNSKALYQRLHQNDTLDTNVENLVPTPNMNTQDFMAPPNYDDRIYDRVYDLDSHLNQSDDPVTAAGDRASELPTSPTSPTQQSRCKVICDVNAGVNSSVADKDAGEEDNEGKEKEEGDKEDEGDEEDEEEGGGDVDDTVNSCDFDPFADNTEAKVQKKYLRKYKKPVFSIAGDDDDENPDILDPFDTNTPDLSPYHPGIDGRQENVIPGPAFDSGERMPISQFPSSNHLISPGALSPVQHLSRATSFIGDTAGSLPLSSSLSSMSHSSTMDEKVLKKMFNPPSYEVAIHSNASLKDLTPVYDPPPNDLRSNLHIIDSRLRNLRLTGLDQHPHQHRHQQSAPAMSKNSKSTTALNLANKRQSYGLTILSHGHYQSNTPPSLSRNVSNNSLLSKMMSKTGTSVEDHMIQHTIRSTTPRFELGSPGNRSVVSTPGVMPDGYFSSQDGSSYFSAVNSSPNPNSNIAMGLMISQPKAAHVLGDTTVDMMNENKLGKSNTGLHINLRPHFS</sequence>
<feature type="region of interest" description="Disordered" evidence="1">
    <location>
        <begin position="691"/>
        <end position="721"/>
    </location>
</feature>
<dbReference type="Gene3D" id="2.60.40.640">
    <property type="match status" value="1"/>
</dbReference>
<dbReference type="PANTHER" id="PTHR11188:SF17">
    <property type="entry name" value="FI21816P1"/>
    <property type="match status" value="1"/>
</dbReference>
<dbReference type="GO" id="GO:0005886">
    <property type="term" value="C:plasma membrane"/>
    <property type="evidence" value="ECO:0007669"/>
    <property type="project" value="TreeGrafter"/>
</dbReference>
<gene>
    <name evidence="3" type="ORF">PMKS-000406</name>
</gene>
<feature type="compositionally biased region" description="Polar residues" evidence="1">
    <location>
        <begin position="157"/>
        <end position="169"/>
    </location>
</feature>
<reference evidence="3 4" key="1">
    <citation type="submission" date="2016-08" db="EMBL/GenBank/DDBJ databases">
        <title>Whole genome shotgun sequence of Pichia membranifaciens KS47-1.</title>
        <authorList>
            <person name="Konishi M."/>
            <person name="Ishida M."/>
            <person name="Arakawa T."/>
            <person name="Kato Y."/>
            <person name="Horiuchi J."/>
        </authorList>
    </citation>
    <scope>NUCLEOTIDE SEQUENCE [LARGE SCALE GENOMIC DNA]</scope>
    <source>
        <strain evidence="3 4">KS47-1</strain>
    </source>
</reference>
<feature type="region of interest" description="Disordered" evidence="1">
    <location>
        <begin position="157"/>
        <end position="194"/>
    </location>
</feature>
<dbReference type="GO" id="GO:0070086">
    <property type="term" value="P:ubiquitin-dependent endocytosis"/>
    <property type="evidence" value="ECO:0007669"/>
    <property type="project" value="TreeGrafter"/>
</dbReference>
<accession>A0A1Q2YBN5</accession>
<keyword evidence="4" id="KW-1185">Reference proteome</keyword>
<dbReference type="Pfam" id="PF02752">
    <property type="entry name" value="Arrestin_C"/>
    <property type="match status" value="1"/>
</dbReference>
<dbReference type="GO" id="GO:0030674">
    <property type="term" value="F:protein-macromolecule adaptor activity"/>
    <property type="evidence" value="ECO:0007669"/>
    <property type="project" value="TreeGrafter"/>
</dbReference>
<feature type="region of interest" description="Disordered" evidence="1">
    <location>
        <begin position="593"/>
        <end position="643"/>
    </location>
</feature>